<keyword evidence="2" id="KW-1185">Reference proteome</keyword>
<keyword evidence="1" id="KW-0614">Plasmid</keyword>
<dbReference type="GeneID" id="71929994"/>
<reference evidence="1" key="1">
    <citation type="submission" date="2022-04" db="EMBL/GenBank/DDBJ databases">
        <title>Halocatena sp. nov., isolated from a salt lake.</title>
        <authorList>
            <person name="Cui H.-L."/>
        </authorList>
    </citation>
    <scope>NUCLEOTIDE SEQUENCE</scope>
    <source>
        <strain evidence="1">AD-1</strain>
        <plasmid evidence="1">unnamed3</plasmid>
    </source>
</reference>
<dbReference type="AlphaFoldDB" id="A0A8U0A808"/>
<evidence type="ECO:0000313" key="2">
    <source>
        <dbReference type="Proteomes" id="UP000831768"/>
    </source>
</evidence>
<geneLocation type="plasmid" evidence="1 2">
    <name>unnamed3</name>
</geneLocation>
<sequence>MTCPYLEYRQEANGERFDHSRAYCTATERFVQAMRADICNDRYDLDHAEQCEIYRKHTEEAQL</sequence>
<dbReference type="EMBL" id="CP096022">
    <property type="protein sequence ID" value="UPM44966.1"/>
    <property type="molecule type" value="Genomic_DNA"/>
</dbReference>
<organism evidence="1 2">
    <name type="scientific">Halocatena salina</name>
    <dbReference type="NCBI Taxonomy" id="2934340"/>
    <lineage>
        <taxon>Archaea</taxon>
        <taxon>Methanobacteriati</taxon>
        <taxon>Methanobacteriota</taxon>
        <taxon>Stenosarchaea group</taxon>
        <taxon>Halobacteria</taxon>
        <taxon>Halobacteriales</taxon>
        <taxon>Natronomonadaceae</taxon>
        <taxon>Halocatena</taxon>
    </lineage>
</organism>
<gene>
    <name evidence="1" type="ORF">MW046_18065</name>
</gene>
<dbReference type="KEGG" id="haad:MW046_18065"/>
<dbReference type="RefSeq" id="WP_247995620.1">
    <property type="nucleotide sequence ID" value="NZ_CP096022.1"/>
</dbReference>
<evidence type="ECO:0000313" key="1">
    <source>
        <dbReference type="EMBL" id="UPM44966.1"/>
    </source>
</evidence>
<protein>
    <submittedName>
        <fullName evidence="1">Uncharacterized protein</fullName>
    </submittedName>
</protein>
<accession>A0A8U0A808</accession>
<proteinExistence type="predicted"/>
<name>A0A8U0A808_9EURY</name>
<dbReference type="Proteomes" id="UP000831768">
    <property type="component" value="Plasmid unnamed3"/>
</dbReference>